<feature type="transmembrane region" description="Helical" evidence="7">
    <location>
        <begin position="206"/>
        <end position="226"/>
    </location>
</feature>
<comment type="subcellular location">
    <subcellularLocation>
        <location evidence="1">Membrane</location>
        <topology evidence="1">Multi-pass membrane protein</topology>
    </subcellularLocation>
</comment>
<keyword evidence="5 7" id="KW-0472">Membrane</keyword>
<evidence type="ECO:0000256" key="6">
    <source>
        <dbReference type="SAM" id="MobiDB-lite"/>
    </source>
</evidence>
<evidence type="ECO:0000313" key="9">
    <source>
        <dbReference type="WBParaSite" id="Gr19_v10_g6658.t1"/>
    </source>
</evidence>
<evidence type="ECO:0000256" key="7">
    <source>
        <dbReference type="SAM" id="Phobius"/>
    </source>
</evidence>
<dbReference type="InterPro" id="IPR012459">
    <property type="entry name" value="Rrp15"/>
</dbReference>
<dbReference type="PANTHER" id="PTHR21236:SF1">
    <property type="entry name" value="PROTEIN YIPF6"/>
    <property type="match status" value="1"/>
</dbReference>
<dbReference type="PANTHER" id="PTHR21236">
    <property type="entry name" value="GOLGI MEMBRANE PROTEIN YIP1"/>
    <property type="match status" value="1"/>
</dbReference>
<organism evidence="8 9">
    <name type="scientific">Globodera rostochiensis</name>
    <name type="common">Golden nematode worm</name>
    <name type="synonym">Heterodera rostochiensis</name>
    <dbReference type="NCBI Taxonomy" id="31243"/>
    <lineage>
        <taxon>Eukaryota</taxon>
        <taxon>Metazoa</taxon>
        <taxon>Ecdysozoa</taxon>
        <taxon>Nematoda</taxon>
        <taxon>Chromadorea</taxon>
        <taxon>Rhabditida</taxon>
        <taxon>Tylenchina</taxon>
        <taxon>Tylenchomorpha</taxon>
        <taxon>Tylenchoidea</taxon>
        <taxon>Heteroderidae</taxon>
        <taxon>Heteroderinae</taxon>
        <taxon>Globodera</taxon>
    </lineage>
</organism>
<feature type="compositionally biased region" description="Basic and acidic residues" evidence="6">
    <location>
        <begin position="311"/>
        <end position="329"/>
    </location>
</feature>
<feature type="transmembrane region" description="Helical" evidence="7">
    <location>
        <begin position="127"/>
        <end position="145"/>
    </location>
</feature>
<protein>
    <submittedName>
        <fullName evidence="9">RRP15-like protein</fullName>
    </submittedName>
</protein>
<keyword evidence="4 7" id="KW-1133">Transmembrane helix</keyword>
<feature type="compositionally biased region" description="Acidic residues" evidence="6">
    <location>
        <begin position="388"/>
        <end position="413"/>
    </location>
</feature>
<dbReference type="WBParaSite" id="Gr19_v10_g6658.t1">
    <property type="protein sequence ID" value="Gr19_v10_g6658.t1"/>
    <property type="gene ID" value="Gr19_v10_g6658"/>
</dbReference>
<dbReference type="InterPro" id="IPR045231">
    <property type="entry name" value="Yip1/4-like"/>
</dbReference>
<dbReference type="Pfam" id="PF07890">
    <property type="entry name" value="Rrp15p"/>
    <property type="match status" value="1"/>
</dbReference>
<evidence type="ECO:0000313" key="8">
    <source>
        <dbReference type="Proteomes" id="UP000887572"/>
    </source>
</evidence>
<dbReference type="GO" id="GO:0006364">
    <property type="term" value="P:rRNA processing"/>
    <property type="evidence" value="ECO:0007669"/>
    <property type="project" value="InterPro"/>
</dbReference>
<proteinExistence type="inferred from homology"/>
<dbReference type="GO" id="GO:0005802">
    <property type="term" value="C:trans-Golgi network"/>
    <property type="evidence" value="ECO:0007669"/>
    <property type="project" value="TreeGrafter"/>
</dbReference>
<evidence type="ECO:0000256" key="1">
    <source>
        <dbReference type="ARBA" id="ARBA00004141"/>
    </source>
</evidence>
<feature type="compositionally biased region" description="Acidic residues" evidence="6">
    <location>
        <begin position="347"/>
        <end position="365"/>
    </location>
</feature>
<evidence type="ECO:0000256" key="5">
    <source>
        <dbReference type="ARBA" id="ARBA00023136"/>
    </source>
</evidence>
<name>A0A914I1L6_GLORO</name>
<dbReference type="GO" id="GO:0006888">
    <property type="term" value="P:endoplasmic reticulum to Golgi vesicle-mediated transport"/>
    <property type="evidence" value="ECO:0007669"/>
    <property type="project" value="InterPro"/>
</dbReference>
<comment type="similarity">
    <text evidence="2">Belongs to the YIP1 family.</text>
</comment>
<evidence type="ECO:0000256" key="2">
    <source>
        <dbReference type="ARBA" id="ARBA00010596"/>
    </source>
</evidence>
<evidence type="ECO:0000256" key="4">
    <source>
        <dbReference type="ARBA" id="ARBA00022989"/>
    </source>
</evidence>
<keyword evidence="8" id="KW-1185">Reference proteome</keyword>
<feature type="region of interest" description="Disordered" evidence="6">
    <location>
        <begin position="299"/>
        <end position="413"/>
    </location>
</feature>
<feature type="region of interest" description="Disordered" evidence="6">
    <location>
        <begin position="19"/>
        <end position="49"/>
    </location>
</feature>
<reference evidence="9" key="1">
    <citation type="submission" date="2022-11" db="UniProtKB">
        <authorList>
            <consortium name="WormBaseParasite"/>
        </authorList>
    </citation>
    <scope>IDENTIFICATION</scope>
</reference>
<dbReference type="GO" id="GO:0016020">
    <property type="term" value="C:membrane"/>
    <property type="evidence" value="ECO:0007669"/>
    <property type="project" value="UniProtKB-SubCell"/>
</dbReference>
<keyword evidence="3 7" id="KW-0812">Transmembrane</keyword>
<evidence type="ECO:0000256" key="3">
    <source>
        <dbReference type="ARBA" id="ARBA00022692"/>
    </source>
</evidence>
<dbReference type="AlphaFoldDB" id="A0A914I1L6"/>
<sequence length="413" mass="46326">MATNLSFSVDLEQLEKEIQTKEANSRSGNGNEKLPPDLSGHIGGGLSSQEKRRSNVVGLDADFDTLDEPIWDTINRDLKLLCGKFGQVLFPAKSHQNVLADWDLWGPLFICVGLSILLQGVDKGAQFTQIFSLAFFGTCIVTLNAKLLGGKISFFQALCCGGTFWAQIVREFAVARVRHCIRLCLGALRFYIVLGRIRAAESKISVLLSACAVLFRLFLAVSYFGMDTKKVGYVKPNYGADREKERKLQQIATRGVTQLFNAVAERQSLLERKVGQMIGQPRKERKRIIEQLKKHDFAQELDMANVHKRSKKEEKSKEEDAEAEQKKEEVEDGCDGRMNGQQHSSSDENEEEETDNEVKEEESDDGVPKAKRKKMKMRVLSVGCSSSDDSDGAEEDETDTDIEIKEEESDDER</sequence>
<accession>A0A914I1L6</accession>
<dbReference type="Proteomes" id="UP000887572">
    <property type="component" value="Unplaced"/>
</dbReference>
<feature type="transmembrane region" description="Helical" evidence="7">
    <location>
        <begin position="102"/>
        <end position="121"/>
    </location>
</feature>